<dbReference type="InterPro" id="IPR036977">
    <property type="entry name" value="DNA_primase_Znf_CHC2"/>
</dbReference>
<dbReference type="Gene3D" id="3.90.580.10">
    <property type="entry name" value="Zinc finger, CHC2-type domain"/>
    <property type="match status" value="1"/>
</dbReference>
<sequence>MNFSSNKITLNQAKEIDLVIYLSNLGFEPSKIRNNDYWYLSPLRNEKEASFKINRRLNRWYDHGLGKGGNLIDFGILYFNCTISELLKNLSGNFSFQQPKIQYQEYTIVQEQKIKILTETALTSPSLLHYLEYRSIPIEIAQKYCVEIRYTLNEKNYFGIGFKNDLGGFEIRTPYFKTSSSPKGITTISNCNNEVIVFEGFMDFLSFRAMTKNLPESSQDFVILNSISFFERARPFMENYDSIRLYFDRDETGLNYTSRALSLSTKYCDKSQLYQNYKDLNDWAMSFGKAEKSHLDQKQKH</sequence>
<dbReference type="RefSeq" id="WP_035660392.1">
    <property type="nucleotide sequence ID" value="NZ_JNCA01000020.1"/>
</dbReference>
<dbReference type="STRING" id="1492738.FEM21_22030"/>
<dbReference type="eggNOG" id="COG0358">
    <property type="taxonomic scope" value="Bacteria"/>
</dbReference>
<dbReference type="Pfam" id="PF13155">
    <property type="entry name" value="Toprim_2"/>
    <property type="match status" value="1"/>
</dbReference>
<dbReference type="AlphaFoldDB" id="A0A066WUP0"/>
<dbReference type="EMBL" id="JNCA01000020">
    <property type="protein sequence ID" value="KDN54689.1"/>
    <property type="molecule type" value="Genomic_DNA"/>
</dbReference>
<comment type="caution">
    <text evidence="1">The sequence shown here is derived from an EMBL/GenBank/DDBJ whole genome shotgun (WGS) entry which is preliminary data.</text>
</comment>
<dbReference type="OrthoDB" id="8536512at2"/>
<dbReference type="GO" id="GO:0006260">
    <property type="term" value="P:DNA replication"/>
    <property type="evidence" value="ECO:0007669"/>
    <property type="project" value="InterPro"/>
</dbReference>
<dbReference type="SUPFAM" id="SSF57783">
    <property type="entry name" value="Zinc beta-ribbon"/>
    <property type="match status" value="1"/>
</dbReference>
<accession>A0A066WUP0</accession>
<name>A0A066WUP0_9FLAO</name>
<dbReference type="SUPFAM" id="SSF56731">
    <property type="entry name" value="DNA primase core"/>
    <property type="match status" value="1"/>
</dbReference>
<organism evidence="1 2">
    <name type="scientific">Flavobacterium seoulense</name>
    <dbReference type="NCBI Taxonomy" id="1492738"/>
    <lineage>
        <taxon>Bacteria</taxon>
        <taxon>Pseudomonadati</taxon>
        <taxon>Bacteroidota</taxon>
        <taxon>Flavobacteriia</taxon>
        <taxon>Flavobacteriales</taxon>
        <taxon>Flavobacteriaceae</taxon>
        <taxon>Flavobacterium</taxon>
    </lineage>
</organism>
<dbReference type="Proteomes" id="UP000027064">
    <property type="component" value="Unassembled WGS sequence"/>
</dbReference>
<gene>
    <name evidence="1" type="ORF">FEM21_22030</name>
</gene>
<dbReference type="GO" id="GO:0003677">
    <property type="term" value="F:DNA binding"/>
    <property type="evidence" value="ECO:0007669"/>
    <property type="project" value="InterPro"/>
</dbReference>
<reference evidence="1 2" key="1">
    <citation type="submission" date="2014-05" db="EMBL/GenBank/DDBJ databases">
        <title>Genome Sequence of Flavobacterium sp. EM1321.</title>
        <authorList>
            <person name="Shin S.-K."/>
            <person name="Yi H."/>
        </authorList>
    </citation>
    <scope>NUCLEOTIDE SEQUENCE [LARGE SCALE GENOMIC DNA]</scope>
    <source>
        <strain evidence="1 2">EM1321</strain>
    </source>
</reference>
<protein>
    <submittedName>
        <fullName evidence="1">DNA primase</fullName>
    </submittedName>
</protein>
<dbReference type="PATRIC" id="fig|1492738.3.peg.2191"/>
<proteinExistence type="predicted"/>
<dbReference type="GO" id="GO:0008270">
    <property type="term" value="F:zinc ion binding"/>
    <property type="evidence" value="ECO:0007669"/>
    <property type="project" value="InterPro"/>
</dbReference>
<dbReference type="Gene3D" id="3.40.1360.10">
    <property type="match status" value="1"/>
</dbReference>
<evidence type="ECO:0000313" key="2">
    <source>
        <dbReference type="Proteomes" id="UP000027064"/>
    </source>
</evidence>
<evidence type="ECO:0000313" key="1">
    <source>
        <dbReference type="EMBL" id="KDN54689.1"/>
    </source>
</evidence>
<keyword evidence="2" id="KW-1185">Reference proteome</keyword>